<dbReference type="AlphaFoldDB" id="A0A3A8EUE8"/>
<dbReference type="Proteomes" id="UP000280405">
    <property type="component" value="Unassembled WGS sequence"/>
</dbReference>
<accession>A0A3A8EUE8</accession>
<organism evidence="1 2">
    <name type="scientific">Acinetobacter rongchengensis</name>
    <dbReference type="NCBI Taxonomy" id="2419601"/>
    <lineage>
        <taxon>Bacteria</taxon>
        <taxon>Pseudomonadati</taxon>
        <taxon>Pseudomonadota</taxon>
        <taxon>Gammaproteobacteria</taxon>
        <taxon>Moraxellales</taxon>
        <taxon>Moraxellaceae</taxon>
        <taxon>Acinetobacter</taxon>
    </lineage>
</organism>
<reference evidence="1 2" key="1">
    <citation type="submission" date="2018-09" db="EMBL/GenBank/DDBJ databases">
        <title>The draft genome of Acinetobacter spp. strains.</title>
        <authorList>
            <person name="Qin J."/>
            <person name="Feng Y."/>
            <person name="Zong Z."/>
        </authorList>
    </citation>
    <scope>NUCLEOTIDE SEQUENCE [LARGE SCALE GENOMIC DNA]</scope>
    <source>
        <strain evidence="1 2">WCHAc060115</strain>
    </source>
</reference>
<protein>
    <submittedName>
        <fullName evidence="1">DUF4259 domain-containing protein</fullName>
    </submittedName>
</protein>
<keyword evidence="2" id="KW-1185">Reference proteome</keyword>
<sequence>MGAWSHEPFGNDTACDWAYEFEEGDGYVVIEDAFNQIIEMAKEEFIDADIGCIAHAAADVLVKSFADAIGEEDDYPEPVEKWLEQNKNKTNYALIPKAKRALNLLTSENSELDELWRDSDDYEQWIQNIDALKETLSSKV</sequence>
<dbReference type="RefSeq" id="WP_120383791.1">
    <property type="nucleotide sequence ID" value="NZ_RAXT01000012.1"/>
</dbReference>
<name>A0A3A8EUE8_9GAMM</name>
<gene>
    <name evidence="1" type="ORF">D7V20_08040</name>
</gene>
<dbReference type="Pfam" id="PF14078">
    <property type="entry name" value="DUF4259"/>
    <property type="match status" value="1"/>
</dbReference>
<dbReference type="OrthoDB" id="7594887at2"/>
<evidence type="ECO:0000313" key="1">
    <source>
        <dbReference type="EMBL" id="RKG38245.1"/>
    </source>
</evidence>
<evidence type="ECO:0000313" key="2">
    <source>
        <dbReference type="Proteomes" id="UP000280405"/>
    </source>
</evidence>
<proteinExistence type="predicted"/>
<comment type="caution">
    <text evidence="1">The sequence shown here is derived from an EMBL/GenBank/DDBJ whole genome shotgun (WGS) entry which is preliminary data.</text>
</comment>
<dbReference type="InterPro" id="IPR025355">
    <property type="entry name" value="DUF4259"/>
</dbReference>
<dbReference type="EMBL" id="RAXT01000012">
    <property type="protein sequence ID" value="RKG38245.1"/>
    <property type="molecule type" value="Genomic_DNA"/>
</dbReference>